<comment type="subcellular location">
    <subcellularLocation>
        <location evidence="1">Membrane</location>
        <topology evidence="1">Lipid-anchor</topology>
    </subcellularLocation>
</comment>
<keyword evidence="4" id="KW-0472">Membrane</keyword>
<dbReference type="AlphaFoldDB" id="A0AAW5EKH7"/>
<keyword evidence="6" id="KW-0449">Lipoprotein</keyword>
<evidence type="ECO:0000256" key="7">
    <source>
        <dbReference type="SAM" id="SignalP"/>
    </source>
</evidence>
<evidence type="ECO:0000313" key="9">
    <source>
        <dbReference type="Proteomes" id="UP001199644"/>
    </source>
</evidence>
<keyword evidence="3 7" id="KW-0732">Signal</keyword>
<accession>A0AAW5EKH7</accession>
<feature type="signal peptide" evidence="7">
    <location>
        <begin position="1"/>
        <end position="20"/>
    </location>
</feature>
<evidence type="ECO:0000256" key="2">
    <source>
        <dbReference type="ARBA" id="ARBA00008973"/>
    </source>
</evidence>
<evidence type="ECO:0000256" key="4">
    <source>
        <dbReference type="ARBA" id="ARBA00023136"/>
    </source>
</evidence>
<protein>
    <submittedName>
        <fullName evidence="8">MetQ/NlpA family ABC transporter substrate-binding protein</fullName>
    </submittedName>
</protein>
<evidence type="ECO:0000256" key="5">
    <source>
        <dbReference type="ARBA" id="ARBA00023139"/>
    </source>
</evidence>
<feature type="non-terminal residue" evidence="8">
    <location>
        <position position="57"/>
    </location>
</feature>
<dbReference type="Pfam" id="PF03180">
    <property type="entry name" value="Lipoprotein_9"/>
    <property type="match status" value="1"/>
</dbReference>
<sequence length="57" mass="6264">MNIKNLIVASFLGLAVNLTAAETISIAATPVPHVEILEQVKPELEKQGYKLEIKEFT</sequence>
<dbReference type="SUPFAM" id="SSF53850">
    <property type="entry name" value="Periplasmic binding protein-like II"/>
    <property type="match status" value="1"/>
</dbReference>
<reference evidence="8" key="1">
    <citation type="submission" date="2021-12" db="EMBL/GenBank/DDBJ databases">
        <title>Prevalence of phenicol resistance gene fexA in Campylobacter isolated from poultry supply chain.</title>
        <authorList>
            <person name="Tang B."/>
            <person name="Zheng X."/>
            <person name="Lin J."/>
            <person name="Lin R."/>
            <person name="Yang H."/>
            <person name="Shen Z."/>
            <person name="Xia F."/>
        </authorList>
    </citation>
    <scope>NUCLEOTIDE SEQUENCE</scope>
    <source>
        <strain evidence="8">CJHN2011004</strain>
    </source>
</reference>
<evidence type="ECO:0000256" key="3">
    <source>
        <dbReference type="ARBA" id="ARBA00022729"/>
    </source>
</evidence>
<dbReference type="GO" id="GO:0016020">
    <property type="term" value="C:membrane"/>
    <property type="evidence" value="ECO:0007669"/>
    <property type="project" value="UniProtKB-SubCell"/>
</dbReference>
<evidence type="ECO:0000256" key="1">
    <source>
        <dbReference type="ARBA" id="ARBA00004635"/>
    </source>
</evidence>
<name>A0AAW5EKH7_CAMJU</name>
<dbReference type="EMBL" id="JAJUOL010001152">
    <property type="protein sequence ID" value="MCH3853644.1"/>
    <property type="molecule type" value="Genomic_DNA"/>
</dbReference>
<dbReference type="Gene3D" id="3.40.190.10">
    <property type="entry name" value="Periplasmic binding protein-like II"/>
    <property type="match status" value="1"/>
</dbReference>
<keyword evidence="5" id="KW-0564">Palmitate</keyword>
<evidence type="ECO:0000313" key="8">
    <source>
        <dbReference type="EMBL" id="MCH3853644.1"/>
    </source>
</evidence>
<dbReference type="InterPro" id="IPR004872">
    <property type="entry name" value="Lipoprotein_NlpA"/>
</dbReference>
<feature type="chain" id="PRO_5044003249" evidence="7">
    <location>
        <begin position="21"/>
        <end position="57"/>
    </location>
</feature>
<evidence type="ECO:0000256" key="6">
    <source>
        <dbReference type="ARBA" id="ARBA00023288"/>
    </source>
</evidence>
<dbReference type="RefSeq" id="WP_240382051.1">
    <property type="nucleotide sequence ID" value="NZ_JAJUOL010001152.1"/>
</dbReference>
<comment type="similarity">
    <text evidence="2">Belongs to the NlpA lipoprotein family.</text>
</comment>
<proteinExistence type="inferred from homology"/>
<gene>
    <name evidence="8" type="ORF">LZC39_16265</name>
</gene>
<organism evidence="8 9">
    <name type="scientific">Campylobacter jejuni</name>
    <dbReference type="NCBI Taxonomy" id="197"/>
    <lineage>
        <taxon>Bacteria</taxon>
        <taxon>Pseudomonadati</taxon>
        <taxon>Campylobacterota</taxon>
        <taxon>Epsilonproteobacteria</taxon>
        <taxon>Campylobacterales</taxon>
        <taxon>Campylobacteraceae</taxon>
        <taxon>Campylobacter</taxon>
    </lineage>
</organism>
<dbReference type="Proteomes" id="UP001199644">
    <property type="component" value="Unassembled WGS sequence"/>
</dbReference>
<comment type="caution">
    <text evidence="8">The sequence shown here is derived from an EMBL/GenBank/DDBJ whole genome shotgun (WGS) entry which is preliminary data.</text>
</comment>